<dbReference type="InterPro" id="IPR002580">
    <property type="entry name" value="Herpes_UL24"/>
</dbReference>
<evidence type="ECO:0008006" key="4">
    <source>
        <dbReference type="Google" id="ProtNLM"/>
    </source>
</evidence>
<reference evidence="2 3" key="4">
    <citation type="journal article" date="2007" name="J. Virol.">
        <title>Identification of novel rodent herpesviruses, including the first gammaherpesvirus of Mus musculus.</title>
        <authorList>
            <person name="Ehlers B."/>
            <person name="Kuchler J."/>
            <person name="Yasmum N."/>
            <person name="Dural G."/>
            <person name="Voigt S."/>
            <person name="Schmidt-Chanasit J."/>
            <person name="Jakel T."/>
            <person name="Matuschka F.R."/>
            <person name="Richter D."/>
            <person name="Essbauer S."/>
            <person name="Hughes D.J."/>
            <person name="Summers C."/>
            <person name="Bennett M."/>
            <person name="Stewart J.P."/>
            <person name="Ulrich R.G."/>
        </authorList>
    </citation>
    <scope>NUCLEOTIDE SEQUENCE [LARGE SCALE GENOMIC DNA]</scope>
    <source>
        <strain evidence="2">Sample #56</strain>
    </source>
</reference>
<accession>Q8JJR2</accession>
<name>Q8JJR2_9GAMA</name>
<feature type="region of interest" description="Disordered" evidence="1">
    <location>
        <begin position="233"/>
        <end position="256"/>
    </location>
</feature>
<dbReference type="OrthoDB" id="20832at10239"/>
<evidence type="ECO:0000313" key="3">
    <source>
        <dbReference type="Proteomes" id="UP000243075"/>
    </source>
</evidence>
<dbReference type="RefSeq" id="YP_009505346.1">
    <property type="nucleotide sequence ID" value="NC_038264.1"/>
</dbReference>
<feature type="compositionally biased region" description="Polar residues" evidence="1">
    <location>
        <begin position="236"/>
        <end position="251"/>
    </location>
</feature>
<protein>
    <recommendedName>
        <fullName evidence="4">Protein UL24 homolog</fullName>
    </recommendedName>
</protein>
<organism evidence="2 3">
    <name type="scientific">Suid gammaherpesvirus 3</name>
    <dbReference type="NCBI Taxonomy" id="1960249"/>
    <lineage>
        <taxon>Viruses</taxon>
        <taxon>Duplodnaviria</taxon>
        <taxon>Heunggongvirae</taxon>
        <taxon>Peploviricota</taxon>
        <taxon>Herviviricetes</taxon>
        <taxon>Herpesvirales</taxon>
        <taxon>Orthoherpesviridae</taxon>
        <taxon>Gammaherpesvirinae</taxon>
        <taxon>Macavirus</taxon>
        <taxon>Macavirus suidgamma3</taxon>
    </lineage>
</organism>
<keyword evidence="3" id="KW-1185">Reference proteome</keyword>
<dbReference type="KEGG" id="vg:37616167"/>
<reference evidence="2 3" key="2">
    <citation type="journal article" date="1999" name="J. Gen. Virol.">
        <title>Characterization of the DNA polymerase loci of the novel porcine lymphotropic herpesviruses 1 and 2 in domestic and feral pigs.</title>
        <authorList>
            <person name="Ulrich S."/>
            <person name="Goltz M."/>
            <person name="Ehlers B."/>
        </authorList>
    </citation>
    <scope>NUCLEOTIDE SEQUENCE [LARGE SCALE GENOMIC DNA]</scope>
    <source>
        <strain evidence="2">Sample #56</strain>
    </source>
</reference>
<dbReference type="GeneID" id="37616167"/>
<proteinExistence type="predicted"/>
<reference evidence="2 3" key="3">
    <citation type="journal article" date="2002" name="Virology">
        <title>Sequence analysis of the genome of porcine lymphotropic herpesvirus 1 and gene expression during posttransplant lymphoproliferative disease of pigs.</title>
        <authorList>
            <person name="Goltz M."/>
            <person name="Ericsson T."/>
            <person name="Patience C."/>
            <person name="Huang C.A."/>
            <person name="Noack S."/>
            <person name="Sachs D.H."/>
            <person name="Ehlers B."/>
        </authorList>
    </citation>
    <scope>NUCLEOTIDE SEQUENCE [LARGE SCALE GENOMIC DNA]</scope>
    <source>
        <strain evidence="2">Sample #56</strain>
    </source>
</reference>
<dbReference type="EMBL" id="AF478169">
    <property type="protein sequence ID" value="AAM22120.1"/>
    <property type="molecule type" value="Genomic_DNA"/>
</dbReference>
<reference evidence="2 3" key="1">
    <citation type="journal article" date="1999" name="J. Gen. Virol.">
        <title>Detection of two novel porcine herpesviruses with high similarity to gammaherpesviruses.</title>
        <authorList>
            <person name="Ehlers B."/>
            <person name="Ulrich S."/>
            <person name="Goltz M."/>
        </authorList>
    </citation>
    <scope>NUCLEOTIDE SEQUENCE [LARGE SCALE GENOMIC DNA]</scope>
    <source>
        <strain evidence="2">Sample #56</strain>
    </source>
</reference>
<sequence length="275" mass="31277">MSSVSKKSKSGLFSMLTSCRSSFQLSELPDKRKKAGVLAHKRFYKKMLQYATFTHLSNFLNITHPCSNDVNFRIFFEVTLGSRIADCIVLAVSKQSRVCYVIELKTSLGSKFILNQVKAAQVSEGLAQLSDSTRYLCNHIPRDIQPWTIIPHLLFKCQKTLSTIYSETPKIKTVQVNTRGDKLSAFLHVREDASIRKSITLNKNKKKMAKGKFLVVTQSKAIPKHKPRLVKRCQKGSHNTQNPPTKQTVQPHQGPAYKSGIRQHVRDTFKKHQQH</sequence>
<dbReference type="Pfam" id="PF01646">
    <property type="entry name" value="Herpes_UL24"/>
    <property type="match status" value="1"/>
</dbReference>
<dbReference type="Proteomes" id="UP000243075">
    <property type="component" value="Segment"/>
</dbReference>
<evidence type="ECO:0000256" key="1">
    <source>
        <dbReference type="SAM" id="MobiDB-lite"/>
    </source>
</evidence>
<evidence type="ECO:0000313" key="2">
    <source>
        <dbReference type="EMBL" id="AAM22120.1"/>
    </source>
</evidence>